<comment type="caution">
    <text evidence="3">The sequence shown here is derived from an EMBL/GenBank/DDBJ whole genome shotgun (WGS) entry which is preliminary data.</text>
</comment>
<reference evidence="3" key="1">
    <citation type="submission" date="2020-06" db="EMBL/GenBank/DDBJ databases">
        <authorList>
            <consortium name="Plant Systems Biology data submission"/>
        </authorList>
    </citation>
    <scope>NUCLEOTIDE SEQUENCE</scope>
    <source>
        <strain evidence="3">D6</strain>
    </source>
</reference>
<dbReference type="Proteomes" id="UP001153069">
    <property type="component" value="Unassembled WGS sequence"/>
</dbReference>
<dbReference type="InterPro" id="IPR027417">
    <property type="entry name" value="P-loop_NTPase"/>
</dbReference>
<dbReference type="PANTHER" id="PTHR36978">
    <property type="entry name" value="P-LOOP CONTAINING NUCLEOTIDE TRIPHOSPHATE HYDROLASE"/>
    <property type="match status" value="1"/>
</dbReference>
<dbReference type="AlphaFoldDB" id="A0A9N8ECX5"/>
<keyword evidence="2" id="KW-0732">Signal</keyword>
<evidence type="ECO:0000256" key="1">
    <source>
        <dbReference type="SAM" id="Phobius"/>
    </source>
</evidence>
<dbReference type="OrthoDB" id="408152at2759"/>
<feature type="transmembrane region" description="Helical" evidence="1">
    <location>
        <begin position="289"/>
        <end position="314"/>
    </location>
</feature>
<dbReference type="Pfam" id="PF17784">
    <property type="entry name" value="Sulfotransfer_4"/>
    <property type="match status" value="1"/>
</dbReference>
<keyword evidence="4" id="KW-1185">Reference proteome</keyword>
<dbReference type="PANTHER" id="PTHR36978:SF4">
    <property type="entry name" value="P-LOOP CONTAINING NUCLEOSIDE TRIPHOSPHATE HYDROLASE PROTEIN"/>
    <property type="match status" value="1"/>
</dbReference>
<accession>A0A9N8ECX5</accession>
<keyword evidence="1" id="KW-1133">Transmembrane helix</keyword>
<evidence type="ECO:0000256" key="2">
    <source>
        <dbReference type="SAM" id="SignalP"/>
    </source>
</evidence>
<protein>
    <submittedName>
        <fullName evidence="3">Uncharacterized protein</fullName>
    </submittedName>
</protein>
<proteinExistence type="predicted"/>
<organism evidence="3 4">
    <name type="scientific">Seminavis robusta</name>
    <dbReference type="NCBI Taxonomy" id="568900"/>
    <lineage>
        <taxon>Eukaryota</taxon>
        <taxon>Sar</taxon>
        <taxon>Stramenopiles</taxon>
        <taxon>Ochrophyta</taxon>
        <taxon>Bacillariophyta</taxon>
        <taxon>Bacillariophyceae</taxon>
        <taxon>Bacillariophycidae</taxon>
        <taxon>Naviculales</taxon>
        <taxon>Naviculaceae</taxon>
        <taxon>Seminavis</taxon>
    </lineage>
</organism>
<feature type="chain" id="PRO_5040441227" evidence="2">
    <location>
        <begin position="20"/>
        <end position="329"/>
    </location>
</feature>
<gene>
    <name evidence="3" type="ORF">SEMRO_895_G217240.1</name>
</gene>
<dbReference type="SUPFAM" id="SSF52540">
    <property type="entry name" value="P-loop containing nucleoside triphosphate hydrolases"/>
    <property type="match status" value="1"/>
</dbReference>
<dbReference type="InterPro" id="IPR040632">
    <property type="entry name" value="Sulfotransfer_4"/>
</dbReference>
<name>A0A9N8ECX5_9STRA</name>
<dbReference type="Gene3D" id="3.40.50.300">
    <property type="entry name" value="P-loop containing nucleotide triphosphate hydrolases"/>
    <property type="match status" value="1"/>
</dbReference>
<keyword evidence="1" id="KW-0472">Membrane</keyword>
<evidence type="ECO:0000313" key="3">
    <source>
        <dbReference type="EMBL" id="CAB9517959.1"/>
    </source>
</evidence>
<evidence type="ECO:0000313" key="4">
    <source>
        <dbReference type="Proteomes" id="UP001153069"/>
    </source>
</evidence>
<sequence>MKLFFHLLVLFRSLGSLAASHVDSSQWQTVPNRFEHNPAGAIQHLLKGGANVDEYSGPPQPMMVIGAGLPRTGTASFKTAMDMLGYKCHHMIELLETNGKEELWHQHLVQKSLSFDEIMNDMASHGFNATVDMPTAFKYKEQINRYPKAKVILTVRSEEGDKAGKQWAKSMVNTILQLPRLLSSIPLSWFPRASHTIEFLEGSYAGVDLPMYEHEKLPAFYDSWNEEVMKTVNRENLLVFRAKDGWKPLCDFLGPVSEIVQANCARFIASGQPYPRVNDTDTIKTAMSFFTAFSLFVKAFPGVVLTIAVVQVFLKGSLKSAASRNKKHA</sequence>
<keyword evidence="1" id="KW-0812">Transmembrane</keyword>
<dbReference type="EMBL" id="CAICTM010000893">
    <property type="protein sequence ID" value="CAB9517959.1"/>
    <property type="molecule type" value="Genomic_DNA"/>
</dbReference>
<feature type="signal peptide" evidence="2">
    <location>
        <begin position="1"/>
        <end position="19"/>
    </location>
</feature>